<comment type="subcellular location">
    <subcellularLocation>
        <location evidence="1">Membrane</location>
        <topology evidence="1">Single-pass membrane protein</topology>
    </subcellularLocation>
</comment>
<keyword evidence="4 6" id="KW-0472">Membrane</keyword>
<dbReference type="InterPro" id="IPR051694">
    <property type="entry name" value="Immunoregulatory_rcpt-like"/>
</dbReference>
<feature type="compositionally biased region" description="Polar residues" evidence="5">
    <location>
        <begin position="350"/>
        <end position="366"/>
    </location>
</feature>
<protein>
    <recommendedName>
        <fullName evidence="10">Mid2 domain-containing protein</fullName>
    </recommendedName>
</protein>
<proteinExistence type="predicted"/>
<evidence type="ECO:0008006" key="10">
    <source>
        <dbReference type="Google" id="ProtNLM"/>
    </source>
</evidence>
<evidence type="ECO:0000256" key="2">
    <source>
        <dbReference type="ARBA" id="ARBA00022692"/>
    </source>
</evidence>
<evidence type="ECO:0000256" key="5">
    <source>
        <dbReference type="SAM" id="MobiDB-lite"/>
    </source>
</evidence>
<keyword evidence="3 6" id="KW-1133">Transmembrane helix</keyword>
<reference evidence="8 9" key="1">
    <citation type="journal article" date="2018" name="Front. Microbiol.">
        <title>Genome-Wide Analysis of Corynespora cassiicola Leaf Fall Disease Putative Effectors.</title>
        <authorList>
            <person name="Lopez D."/>
            <person name="Ribeiro S."/>
            <person name="Label P."/>
            <person name="Fumanal B."/>
            <person name="Venisse J.S."/>
            <person name="Kohler A."/>
            <person name="de Oliveira R.R."/>
            <person name="Labutti K."/>
            <person name="Lipzen A."/>
            <person name="Lail K."/>
            <person name="Bauer D."/>
            <person name="Ohm R.A."/>
            <person name="Barry K.W."/>
            <person name="Spatafora J."/>
            <person name="Grigoriev I.V."/>
            <person name="Martin F.M."/>
            <person name="Pujade-Renaud V."/>
        </authorList>
    </citation>
    <scope>NUCLEOTIDE SEQUENCE [LARGE SCALE GENOMIC DNA]</scope>
    <source>
        <strain evidence="8 9">Philippines</strain>
    </source>
</reference>
<dbReference type="CDD" id="cd12087">
    <property type="entry name" value="TM_EGFR-like"/>
    <property type="match status" value="1"/>
</dbReference>
<feature type="compositionally biased region" description="Low complexity" evidence="5">
    <location>
        <begin position="185"/>
        <end position="214"/>
    </location>
</feature>
<dbReference type="GO" id="GO:0071944">
    <property type="term" value="C:cell periphery"/>
    <property type="evidence" value="ECO:0007669"/>
    <property type="project" value="UniProtKB-ARBA"/>
</dbReference>
<keyword evidence="2 6" id="KW-0812">Transmembrane</keyword>
<feature type="transmembrane region" description="Helical" evidence="6">
    <location>
        <begin position="224"/>
        <end position="248"/>
    </location>
</feature>
<feature type="compositionally biased region" description="Polar residues" evidence="5">
    <location>
        <begin position="403"/>
        <end position="412"/>
    </location>
</feature>
<sequence>MPIMRTIVMSSALFSGSYAALLATPVASDPTITAAPAIPVELLRKQNNDRFMGWVFESSEWMSRTCDIGGTYYQSGDYWRCCATTLAGCDVPIGCVAGSLLYSVTSGTQSIATFACTDVYEDAAEYTICNTGYMYENTADAQPATNVFCGISSLNWSYYRVQPETSSGMAMVIADLPTGILTTCPETPSSTPSSSPRSTPANPTSSASTSPSSEPESEGSESKAWIAGAVIGPLVGLALIGGIIFFCLRRKRKNRTAVPTNPPQMTAAAGTYPPPAFAATSDPKPPQVYENYSHVQQPQGGMAPVGVAKHDSWVPQSPQSYGSQSPNLPNSPYQPPPPGQGQPWQQQSPTAPQSGTQQMLAPQQQMYPGASPPASPQPQHMQPFVANGQPHQGAFSNELEGSIPQQQQAPRS</sequence>
<feature type="signal peptide" evidence="7">
    <location>
        <begin position="1"/>
        <end position="19"/>
    </location>
</feature>
<dbReference type="PANTHER" id="PTHR15549">
    <property type="entry name" value="PAIRED IMMUNOGLOBULIN-LIKE TYPE 2 RECEPTOR"/>
    <property type="match status" value="1"/>
</dbReference>
<feature type="region of interest" description="Disordered" evidence="5">
    <location>
        <begin position="256"/>
        <end position="412"/>
    </location>
</feature>
<organism evidence="8 9">
    <name type="scientific">Corynespora cassiicola Philippines</name>
    <dbReference type="NCBI Taxonomy" id="1448308"/>
    <lineage>
        <taxon>Eukaryota</taxon>
        <taxon>Fungi</taxon>
        <taxon>Dikarya</taxon>
        <taxon>Ascomycota</taxon>
        <taxon>Pezizomycotina</taxon>
        <taxon>Dothideomycetes</taxon>
        <taxon>Pleosporomycetidae</taxon>
        <taxon>Pleosporales</taxon>
        <taxon>Corynesporascaceae</taxon>
        <taxon>Corynespora</taxon>
    </lineage>
</organism>
<evidence type="ECO:0000256" key="1">
    <source>
        <dbReference type="ARBA" id="ARBA00004167"/>
    </source>
</evidence>
<gene>
    <name evidence="8" type="ORF">BS50DRAFT_586588</name>
</gene>
<dbReference type="OrthoDB" id="3557178at2759"/>
<evidence type="ECO:0000256" key="6">
    <source>
        <dbReference type="SAM" id="Phobius"/>
    </source>
</evidence>
<dbReference type="AlphaFoldDB" id="A0A2T2NVE6"/>
<dbReference type="GO" id="GO:0016020">
    <property type="term" value="C:membrane"/>
    <property type="evidence" value="ECO:0007669"/>
    <property type="project" value="UniProtKB-SubCell"/>
</dbReference>
<accession>A0A2T2NVE6</accession>
<keyword evidence="9" id="KW-1185">Reference proteome</keyword>
<dbReference type="STRING" id="1448308.A0A2T2NVE6"/>
<dbReference type="EMBL" id="KZ678133">
    <property type="protein sequence ID" value="PSN69256.1"/>
    <property type="molecule type" value="Genomic_DNA"/>
</dbReference>
<name>A0A2T2NVE6_CORCC</name>
<evidence type="ECO:0000256" key="7">
    <source>
        <dbReference type="SAM" id="SignalP"/>
    </source>
</evidence>
<feature type="region of interest" description="Disordered" evidence="5">
    <location>
        <begin position="183"/>
        <end position="220"/>
    </location>
</feature>
<feature type="chain" id="PRO_5015399516" description="Mid2 domain-containing protein" evidence="7">
    <location>
        <begin position="20"/>
        <end position="412"/>
    </location>
</feature>
<evidence type="ECO:0000313" key="9">
    <source>
        <dbReference type="Proteomes" id="UP000240883"/>
    </source>
</evidence>
<feature type="compositionally biased region" description="Low complexity" evidence="5">
    <location>
        <begin position="315"/>
        <end position="331"/>
    </location>
</feature>
<dbReference type="Proteomes" id="UP000240883">
    <property type="component" value="Unassembled WGS sequence"/>
</dbReference>
<evidence type="ECO:0000313" key="8">
    <source>
        <dbReference type="EMBL" id="PSN69256.1"/>
    </source>
</evidence>
<keyword evidence="7" id="KW-0732">Signal</keyword>
<evidence type="ECO:0000256" key="3">
    <source>
        <dbReference type="ARBA" id="ARBA00022989"/>
    </source>
</evidence>
<evidence type="ECO:0000256" key="4">
    <source>
        <dbReference type="ARBA" id="ARBA00023136"/>
    </source>
</evidence>